<dbReference type="GO" id="GO:0015093">
    <property type="term" value="F:ferrous iron transmembrane transporter activity"/>
    <property type="evidence" value="ECO:0007669"/>
    <property type="project" value="TreeGrafter"/>
</dbReference>
<name>L0EW87_LIBCB</name>
<proteinExistence type="inferred from homology"/>
<comment type="similarity">
    <text evidence="2">Belongs to the oxidase-dependent Fe transporter (OFeT) (TC 9.A.10.1) family.</text>
</comment>
<feature type="transmembrane region" description="Helical" evidence="6">
    <location>
        <begin position="181"/>
        <end position="201"/>
    </location>
</feature>
<keyword evidence="5 6" id="KW-0472">Membrane</keyword>
<evidence type="ECO:0000313" key="7">
    <source>
        <dbReference type="EMBL" id="AGA64923.1"/>
    </source>
</evidence>
<organism evidence="7 8">
    <name type="scientific">Liberibacter crescens (strain BT-1)</name>
    <dbReference type="NCBI Taxonomy" id="1215343"/>
    <lineage>
        <taxon>Bacteria</taxon>
        <taxon>Pseudomonadati</taxon>
        <taxon>Pseudomonadota</taxon>
        <taxon>Alphaproteobacteria</taxon>
        <taxon>Hyphomicrobiales</taxon>
        <taxon>Rhizobiaceae</taxon>
        <taxon>Liberibacter</taxon>
    </lineage>
</organism>
<dbReference type="PANTHER" id="PTHR31632:SF2">
    <property type="entry name" value="PLASMA MEMBRANE IRON PERMEASE"/>
    <property type="match status" value="1"/>
</dbReference>
<dbReference type="EMBL" id="CP003789">
    <property type="protein sequence ID" value="AGA64923.1"/>
    <property type="molecule type" value="Genomic_DNA"/>
</dbReference>
<feature type="transmembrane region" description="Helical" evidence="6">
    <location>
        <begin position="38"/>
        <end position="64"/>
    </location>
</feature>
<evidence type="ECO:0000256" key="5">
    <source>
        <dbReference type="ARBA" id="ARBA00023136"/>
    </source>
</evidence>
<dbReference type="KEGG" id="lcc:B488_09310"/>
<evidence type="ECO:0000256" key="6">
    <source>
        <dbReference type="SAM" id="Phobius"/>
    </source>
</evidence>
<feature type="transmembrane region" description="Helical" evidence="6">
    <location>
        <begin position="103"/>
        <end position="126"/>
    </location>
</feature>
<dbReference type="HOGENOM" id="CLU_077905_0_1_5"/>
<evidence type="ECO:0000256" key="4">
    <source>
        <dbReference type="ARBA" id="ARBA00022989"/>
    </source>
</evidence>
<evidence type="ECO:0000256" key="3">
    <source>
        <dbReference type="ARBA" id="ARBA00022692"/>
    </source>
</evidence>
<keyword evidence="3 6" id="KW-0812">Transmembrane</keyword>
<protein>
    <submittedName>
        <fullName evidence="7">High-affinity iron permease</fullName>
    </submittedName>
</protein>
<keyword evidence="4 6" id="KW-1133">Transmembrane helix</keyword>
<evidence type="ECO:0000256" key="1">
    <source>
        <dbReference type="ARBA" id="ARBA00004141"/>
    </source>
</evidence>
<feature type="transmembrane region" description="Helical" evidence="6">
    <location>
        <begin position="146"/>
        <end position="169"/>
    </location>
</feature>
<feature type="transmembrane region" description="Helical" evidence="6">
    <location>
        <begin position="70"/>
        <end position="91"/>
    </location>
</feature>
<dbReference type="STRING" id="1215343.B488_09310"/>
<dbReference type="Proteomes" id="UP000010799">
    <property type="component" value="Chromosome"/>
</dbReference>
<accession>L0EW87</accession>
<dbReference type="Pfam" id="PF03239">
    <property type="entry name" value="FTR1"/>
    <property type="match status" value="1"/>
</dbReference>
<dbReference type="GO" id="GO:0033573">
    <property type="term" value="C:high-affinity iron permease complex"/>
    <property type="evidence" value="ECO:0007669"/>
    <property type="project" value="InterPro"/>
</dbReference>
<dbReference type="AlphaFoldDB" id="L0EW87"/>
<feature type="transmembrane region" description="Helical" evidence="6">
    <location>
        <begin position="250"/>
        <end position="270"/>
    </location>
</feature>
<reference evidence="7 8" key="1">
    <citation type="journal article" date="2012" name="Stand. Genomic Sci.">
        <title>Complete genome sequence of Liberibacter crescens BT-1.</title>
        <authorList>
            <person name="Leonard M.T."/>
            <person name="Fagen J.R."/>
            <person name="Davis-Richardson A.G."/>
            <person name="Davis M.J."/>
            <person name="Triplett E.W."/>
        </authorList>
    </citation>
    <scope>NUCLEOTIDE SEQUENCE [LARGE SCALE GENOMIC DNA]</scope>
    <source>
        <strain evidence="7 8">BT-1</strain>
    </source>
</reference>
<evidence type="ECO:0000313" key="8">
    <source>
        <dbReference type="Proteomes" id="UP000010799"/>
    </source>
</evidence>
<dbReference type="RefSeq" id="WP_015273348.1">
    <property type="nucleotide sequence ID" value="NC_019907.1"/>
</dbReference>
<feature type="transmembrane region" description="Helical" evidence="6">
    <location>
        <begin position="6"/>
        <end position="26"/>
    </location>
</feature>
<dbReference type="PANTHER" id="PTHR31632">
    <property type="entry name" value="IRON TRANSPORTER FTH1"/>
    <property type="match status" value="1"/>
</dbReference>
<evidence type="ECO:0000256" key="2">
    <source>
        <dbReference type="ARBA" id="ARBA00008333"/>
    </source>
</evidence>
<sequence>MGVPLFIVWRESVEALLIIGILYSWLQREKMTSHVKSLWIGSGLGILLSGILGIIMFIAGHWFSGPGGEYFFTFMMIFASLLILHTVIWMYRNGKNLKKELESEAAQSITSSGTFGIMMLAMFAVAREGSETVIFLSGVGAQQKGSSLGLFILGGIIGFILAVLTFILLQKFSKIISWKWFFRISSFLLLTIGGAIAVNGFDKAAGQLSAYELPEWLYWFMDDPLWNTEWLLADNNILTALTGYHSNPSLMQVSVLCLYWITAIIMCNTWNKKNITKRNPLIV</sequence>
<dbReference type="InterPro" id="IPR004923">
    <property type="entry name" value="FTR1/Fip1/EfeU"/>
</dbReference>
<gene>
    <name evidence="7" type="ordered locus">B488_09310</name>
</gene>
<keyword evidence="8" id="KW-1185">Reference proteome</keyword>
<dbReference type="PATRIC" id="fig|1215343.11.peg.958"/>
<comment type="subcellular location">
    <subcellularLocation>
        <location evidence="1">Membrane</location>
        <topology evidence="1">Multi-pass membrane protein</topology>
    </subcellularLocation>
</comment>
<dbReference type="eggNOG" id="COG0672">
    <property type="taxonomic scope" value="Bacteria"/>
</dbReference>